<dbReference type="SMART" id="SM00248">
    <property type="entry name" value="ANK"/>
    <property type="match status" value="3"/>
</dbReference>
<reference evidence="17" key="1">
    <citation type="submission" date="2024-04" db="EMBL/GenBank/DDBJ databases">
        <title>Salinicola lusitanus LLJ914,a marine bacterium isolated from the Okinawa Trough.</title>
        <authorList>
            <person name="Li J."/>
        </authorList>
    </citation>
    <scope>NUCLEOTIDE SEQUENCE [LARGE SCALE GENOMIC DNA]</scope>
</reference>
<evidence type="ECO:0000256" key="14">
    <source>
        <dbReference type="SAM" id="MobiDB-lite"/>
    </source>
</evidence>
<proteinExistence type="inferred from homology"/>
<dbReference type="SUPFAM" id="SSF56112">
    <property type="entry name" value="Protein kinase-like (PK-like)"/>
    <property type="match status" value="1"/>
</dbReference>
<keyword evidence="13" id="KW-0675">Receptor</keyword>
<evidence type="ECO:0000256" key="11">
    <source>
        <dbReference type="ARBA" id="ARBA00022989"/>
    </source>
</evidence>
<keyword evidence="11" id="KW-1133">Transmembrane helix</keyword>
<dbReference type="Gene3D" id="1.25.40.20">
    <property type="entry name" value="Ankyrin repeat-containing domain"/>
    <property type="match status" value="1"/>
</dbReference>
<evidence type="ECO:0000256" key="12">
    <source>
        <dbReference type="ARBA" id="ARBA00023136"/>
    </source>
</evidence>
<evidence type="ECO:0000256" key="2">
    <source>
        <dbReference type="ARBA" id="ARBA00009605"/>
    </source>
</evidence>
<dbReference type="GO" id="GO:0005886">
    <property type="term" value="C:plasma membrane"/>
    <property type="evidence" value="ECO:0007669"/>
    <property type="project" value="TreeGrafter"/>
</dbReference>
<evidence type="ECO:0000256" key="13">
    <source>
        <dbReference type="ARBA" id="ARBA00023170"/>
    </source>
</evidence>
<evidence type="ECO:0000256" key="1">
    <source>
        <dbReference type="ARBA" id="ARBA00004479"/>
    </source>
</evidence>
<evidence type="ECO:0000256" key="9">
    <source>
        <dbReference type="ARBA" id="ARBA00022777"/>
    </source>
</evidence>
<feature type="compositionally biased region" description="Basic residues" evidence="14">
    <location>
        <begin position="380"/>
        <end position="412"/>
    </location>
</feature>
<dbReference type="AlphaFoldDB" id="A0AAW0PBN0"/>
<evidence type="ECO:0000313" key="16">
    <source>
        <dbReference type="EMBL" id="KAK7915714.1"/>
    </source>
</evidence>
<name>A0AAW0PBN0_9GOBI</name>
<dbReference type="InterPro" id="IPR036770">
    <property type="entry name" value="Ankyrin_rpt-contain_sf"/>
</dbReference>
<dbReference type="PANTHER" id="PTHR23255:SF22">
    <property type="entry name" value="ACTIVIN RECEPTOR TYPE-1B"/>
    <property type="match status" value="1"/>
</dbReference>
<evidence type="ECO:0000256" key="7">
    <source>
        <dbReference type="ARBA" id="ARBA00022729"/>
    </source>
</evidence>
<dbReference type="GO" id="GO:0043235">
    <property type="term" value="C:receptor complex"/>
    <property type="evidence" value="ECO:0007669"/>
    <property type="project" value="TreeGrafter"/>
</dbReference>
<comment type="subcellular location">
    <subcellularLocation>
        <location evidence="1">Membrane</location>
        <topology evidence="1">Single-pass type I membrane protein</topology>
    </subcellularLocation>
</comment>
<keyword evidence="6" id="KW-0812">Transmembrane</keyword>
<keyword evidence="7" id="KW-0732">Signal</keyword>
<evidence type="ECO:0000256" key="8">
    <source>
        <dbReference type="ARBA" id="ARBA00022741"/>
    </source>
</evidence>
<dbReference type="CDD" id="cd14143">
    <property type="entry name" value="STKc_TGFbR1_ACVR1b_ACVR1c"/>
    <property type="match status" value="1"/>
</dbReference>
<evidence type="ECO:0000256" key="3">
    <source>
        <dbReference type="ARBA" id="ARBA00012401"/>
    </source>
</evidence>
<dbReference type="Gene3D" id="1.10.510.10">
    <property type="entry name" value="Transferase(Phosphotransferase) domain 1"/>
    <property type="match status" value="1"/>
</dbReference>
<dbReference type="Pfam" id="PF12796">
    <property type="entry name" value="Ank_2"/>
    <property type="match status" value="1"/>
</dbReference>
<dbReference type="InterPro" id="IPR000719">
    <property type="entry name" value="Prot_kinase_dom"/>
</dbReference>
<dbReference type="EMBL" id="JBBPFD010000008">
    <property type="protein sequence ID" value="KAK7915714.1"/>
    <property type="molecule type" value="Genomic_DNA"/>
</dbReference>
<gene>
    <name evidence="16" type="ORF">WMY93_011475</name>
</gene>
<dbReference type="SUPFAM" id="SSF48403">
    <property type="entry name" value="Ankyrin repeat"/>
    <property type="match status" value="1"/>
</dbReference>
<evidence type="ECO:0000256" key="4">
    <source>
        <dbReference type="ARBA" id="ARBA00022527"/>
    </source>
</evidence>
<dbReference type="SUPFAM" id="SSF57302">
    <property type="entry name" value="Snake toxin-like"/>
    <property type="match status" value="1"/>
</dbReference>
<feature type="domain" description="Protein kinase" evidence="15">
    <location>
        <begin position="594"/>
        <end position="904"/>
    </location>
</feature>
<dbReference type="InterPro" id="IPR002110">
    <property type="entry name" value="Ankyrin_rpt"/>
</dbReference>
<keyword evidence="5" id="KW-0808">Transferase</keyword>
<keyword evidence="4" id="KW-0723">Serine/threonine-protein kinase</keyword>
<dbReference type="InterPro" id="IPR011009">
    <property type="entry name" value="Kinase-like_dom_sf"/>
</dbReference>
<organism evidence="16 17">
    <name type="scientific">Mugilogobius chulae</name>
    <name type="common">yellowstripe goby</name>
    <dbReference type="NCBI Taxonomy" id="88201"/>
    <lineage>
        <taxon>Eukaryota</taxon>
        <taxon>Metazoa</taxon>
        <taxon>Chordata</taxon>
        <taxon>Craniata</taxon>
        <taxon>Vertebrata</taxon>
        <taxon>Euteleostomi</taxon>
        <taxon>Actinopterygii</taxon>
        <taxon>Neopterygii</taxon>
        <taxon>Teleostei</taxon>
        <taxon>Neoteleostei</taxon>
        <taxon>Acanthomorphata</taxon>
        <taxon>Gobiaria</taxon>
        <taxon>Gobiiformes</taxon>
        <taxon>Gobioidei</taxon>
        <taxon>Gobiidae</taxon>
        <taxon>Gobionellinae</taxon>
        <taxon>Mugilogobius</taxon>
    </lineage>
</organism>
<feature type="compositionally biased region" description="Low complexity" evidence="14">
    <location>
        <begin position="29"/>
        <end position="38"/>
    </location>
</feature>
<dbReference type="Pfam" id="PF00069">
    <property type="entry name" value="Pkinase"/>
    <property type="match status" value="1"/>
</dbReference>
<dbReference type="InterPro" id="IPR045860">
    <property type="entry name" value="Snake_toxin-like_sf"/>
</dbReference>
<evidence type="ECO:0000256" key="5">
    <source>
        <dbReference type="ARBA" id="ARBA00022679"/>
    </source>
</evidence>
<dbReference type="InterPro" id="IPR008271">
    <property type="entry name" value="Ser/Thr_kinase_AS"/>
</dbReference>
<sequence length="939" mass="106625">MARAAVDPHLGSGPGEDEDLSLKGDSDSDSILSDDSVLPPDRPLSQSQSRGENGAPASRLYQACVRNEPLSLRRLLERGVSSDDVMEVDVNGWNGLMVACFKGYIDIVYGLHGCPFLDVNLQDKEGNTALMIASQAGHVSTVMYLLNYFPGLDIEMKDVRGFTALIKATITGRDDVVAALVMADSTKGKCAQEWALKTRPLRDSASDETPQPFDQKPNSSARLLSQRWPDLKERVAKAMAEKSAAQKLRQSFKNTFGFRFPRDPEDNGVMDHMVRDHNKHSYPPQAGKKRLTVPDLVKNHPEKDLEMTTVCHTNGSVSQMAQSVQSSDHFHLIPRSMARRNSIFPSGCIPNINVSRPDENTPKKKKKKKKIRIFWSRQRGSIKRRERRKKERRKSKKKGRKNRKRRNPNKRRCLQEALAVRRTVPVWPPRLCWTDRSSAFDHVWPRKNWCRRGSPFLPERGGLMHIHCCYTDYCNSMDLKVSTVTTALLWAEAMVPGAGGSGGAGCCGCGASVLLCLLLLLGLCLYQYQHRSYHHPQRLEVEDPRVSTCTCPRPHPPGPHLRPVHVRLRLRSVQEISDKMFRLPLFVQRTVARTIVLQRYRKGRFGEVWRGRWRGGDVAVKIFSSREERSWFREAEIYQTIMLRHENILDLSQPTIKVKHVSGGNMEMCKERVGVDNGTWTQLWLVSDYHEHGSLFDYLNRYSVTTEGMIKLALSAASGLAHLHMEILGTQGKPGIAHRDLKSKNILVKKNCTCAIADLGLAVRHDSASDTIDIAPNQRVGTKRYMAPEVLDETINMRHFDSFKCADIYALGLVYWEIARRCNNGGILEDYQLPYFDLVPSDPSIEEMRKVVCDQKLRPNIPNWWQSYEALRVMGKIMRECWYSNGAARLTALRIKKTLSQLSIQEDIKELTKIAQSRGESETVAHTQPVRVWTQLQFI</sequence>
<dbReference type="FunFam" id="1.10.510.10:FF:000045">
    <property type="entry name" value="Receptor protein serine/threonine kinase"/>
    <property type="match status" value="1"/>
</dbReference>
<keyword evidence="8" id="KW-0547">Nucleotide-binding</keyword>
<evidence type="ECO:0000256" key="10">
    <source>
        <dbReference type="ARBA" id="ARBA00022840"/>
    </source>
</evidence>
<keyword evidence="17" id="KW-1185">Reference proteome</keyword>
<dbReference type="InterPro" id="IPR000333">
    <property type="entry name" value="TGFB_receptor"/>
</dbReference>
<comment type="similarity">
    <text evidence="2">Belongs to the protein kinase superfamily. TKL Ser/Thr protein kinase family. TGFB receptor subfamily.</text>
</comment>
<dbReference type="Proteomes" id="UP001460270">
    <property type="component" value="Unassembled WGS sequence"/>
</dbReference>
<feature type="region of interest" description="Disordered" evidence="14">
    <location>
        <begin position="347"/>
        <end position="412"/>
    </location>
</feature>
<dbReference type="SMART" id="SM00220">
    <property type="entry name" value="S_TKc"/>
    <property type="match status" value="1"/>
</dbReference>
<keyword evidence="9" id="KW-0418">Kinase</keyword>
<dbReference type="EC" id="2.7.11.30" evidence="3"/>
<dbReference type="PANTHER" id="PTHR23255">
    <property type="entry name" value="TRANSFORMING GROWTH FACTOR-BETA RECEPTOR TYPE I AND II"/>
    <property type="match status" value="1"/>
</dbReference>
<dbReference type="Gene3D" id="3.30.200.20">
    <property type="entry name" value="Phosphorylase Kinase, domain 1"/>
    <property type="match status" value="1"/>
</dbReference>
<dbReference type="GO" id="GO:0071363">
    <property type="term" value="P:cellular response to growth factor stimulus"/>
    <property type="evidence" value="ECO:0007669"/>
    <property type="project" value="TreeGrafter"/>
</dbReference>
<dbReference type="PROSITE" id="PS00108">
    <property type="entry name" value="PROTEIN_KINASE_ST"/>
    <property type="match status" value="1"/>
</dbReference>
<comment type="caution">
    <text evidence="16">The sequence shown here is derived from an EMBL/GenBank/DDBJ whole genome shotgun (WGS) entry which is preliminary data.</text>
</comment>
<dbReference type="PROSITE" id="PS50011">
    <property type="entry name" value="PROTEIN_KINASE_DOM"/>
    <property type="match status" value="1"/>
</dbReference>
<feature type="region of interest" description="Disordered" evidence="14">
    <location>
        <begin position="1"/>
        <end position="58"/>
    </location>
</feature>
<feature type="compositionally biased region" description="Basic residues" evidence="14">
    <location>
        <begin position="363"/>
        <end position="372"/>
    </location>
</feature>
<dbReference type="GO" id="GO:0004675">
    <property type="term" value="F:transmembrane receptor protein serine/threonine kinase activity"/>
    <property type="evidence" value="ECO:0007669"/>
    <property type="project" value="UniProtKB-EC"/>
</dbReference>
<protein>
    <recommendedName>
        <fullName evidence="3">receptor protein serine/threonine kinase</fullName>
        <ecNumber evidence="3">2.7.11.30</ecNumber>
    </recommendedName>
</protein>
<dbReference type="GO" id="GO:0005524">
    <property type="term" value="F:ATP binding"/>
    <property type="evidence" value="ECO:0007669"/>
    <property type="project" value="UniProtKB-KW"/>
</dbReference>
<keyword evidence="10" id="KW-0067">ATP-binding</keyword>
<evidence type="ECO:0000259" key="15">
    <source>
        <dbReference type="PROSITE" id="PS50011"/>
    </source>
</evidence>
<feature type="region of interest" description="Disordered" evidence="14">
    <location>
        <begin position="200"/>
        <end position="223"/>
    </location>
</feature>
<evidence type="ECO:0000256" key="6">
    <source>
        <dbReference type="ARBA" id="ARBA00022692"/>
    </source>
</evidence>
<accession>A0AAW0PBN0</accession>
<keyword evidence="12" id="KW-0472">Membrane</keyword>
<evidence type="ECO:0000313" key="17">
    <source>
        <dbReference type="Proteomes" id="UP001460270"/>
    </source>
</evidence>